<keyword evidence="6" id="KW-1185">Reference proteome</keyword>
<evidence type="ECO:0000256" key="1">
    <source>
        <dbReference type="ARBA" id="ARBA00004123"/>
    </source>
</evidence>
<protein>
    <submittedName>
        <fullName evidence="5">Similar to Uncharacterized THOC5 family protein acc. no. Q9USR5</fullName>
    </submittedName>
</protein>
<evidence type="ECO:0000256" key="4">
    <source>
        <dbReference type="SAM" id="Coils"/>
    </source>
</evidence>
<keyword evidence="3" id="KW-0539">Nucleus</keyword>
<dbReference type="GO" id="GO:0000445">
    <property type="term" value="C:THO complex part of transcription export complex"/>
    <property type="evidence" value="ECO:0007669"/>
    <property type="project" value="TreeGrafter"/>
</dbReference>
<sequence length="216" mass="25065">MTLLTPLSESTTITDPALLHCLTIASRTKALCHEIVTALEATSNTEPSEAALIDRSRKQKQLNGLIAQLKGLHRNAIMSSREAKEATAEARREVDRLHLQLQNLYYEQRHLRGEIKACRDFPHQYTSLPLISEEEFLELKPECKELGPHEMMIERLNNEKEVREELEKQRKELLSRKQALTMENKKRKDDLASLDEQLKKFIESSRPIQTTFQKEY</sequence>
<reference evidence="5 6" key="1">
    <citation type="journal article" date="2013" name="PLoS Genet.">
        <title>The genome and development-dependent transcriptomes of Pyronema confluens: a window into fungal evolution.</title>
        <authorList>
            <person name="Traeger S."/>
            <person name="Altegoer F."/>
            <person name="Freitag M."/>
            <person name="Gabaldon T."/>
            <person name="Kempken F."/>
            <person name="Kumar A."/>
            <person name="Marcet-Houben M."/>
            <person name="Poggeler S."/>
            <person name="Stajich J.E."/>
            <person name="Nowrousian M."/>
        </authorList>
    </citation>
    <scope>NUCLEOTIDE SEQUENCE [LARGE SCALE GENOMIC DNA]</scope>
    <source>
        <strain evidence="6">CBS 100304</strain>
        <tissue evidence="5">Vegetative mycelium</tissue>
    </source>
</reference>
<accession>U4KXI0</accession>
<comment type="subcellular location">
    <subcellularLocation>
        <location evidence="1">Nucleus</location>
    </subcellularLocation>
</comment>
<dbReference type="AlphaFoldDB" id="U4KXI0"/>
<proteinExistence type="inferred from homology"/>
<dbReference type="EMBL" id="HF935291">
    <property type="protein sequence ID" value="CCX06501.1"/>
    <property type="molecule type" value="Genomic_DNA"/>
</dbReference>
<dbReference type="PANTHER" id="PTHR13375:SF3">
    <property type="entry name" value="THO COMPLEX SUBUNIT 5 HOMOLOG"/>
    <property type="match status" value="1"/>
</dbReference>
<gene>
    <name evidence="5" type="ORF">PCON_06088</name>
</gene>
<evidence type="ECO:0000313" key="6">
    <source>
        <dbReference type="Proteomes" id="UP000018144"/>
    </source>
</evidence>
<name>U4KXI0_PYROM</name>
<dbReference type="eggNOG" id="KOG2216">
    <property type="taxonomic scope" value="Eukaryota"/>
</dbReference>
<dbReference type="OMA" id="HKYMKLP"/>
<feature type="coiled-coil region" evidence="4">
    <location>
        <begin position="149"/>
        <end position="197"/>
    </location>
</feature>
<evidence type="ECO:0000313" key="5">
    <source>
        <dbReference type="EMBL" id="CCX06501.1"/>
    </source>
</evidence>
<keyword evidence="4" id="KW-0175">Coiled coil</keyword>
<evidence type="ECO:0000256" key="2">
    <source>
        <dbReference type="ARBA" id="ARBA00008044"/>
    </source>
</evidence>
<comment type="similarity">
    <text evidence="2">Belongs to the THOC5 family.</text>
</comment>
<dbReference type="Pfam" id="PF09766">
    <property type="entry name" value="FmiP_Thoc5"/>
    <property type="match status" value="1"/>
</dbReference>
<dbReference type="OrthoDB" id="20582at2759"/>
<dbReference type="InterPro" id="IPR019163">
    <property type="entry name" value="THO_Thoc5"/>
</dbReference>
<dbReference type="Proteomes" id="UP000018144">
    <property type="component" value="Unassembled WGS sequence"/>
</dbReference>
<evidence type="ECO:0000256" key="3">
    <source>
        <dbReference type="ARBA" id="ARBA00023242"/>
    </source>
</evidence>
<dbReference type="PANTHER" id="PTHR13375">
    <property type="entry name" value="FMS INTERACTING PROTEIN"/>
    <property type="match status" value="1"/>
</dbReference>
<dbReference type="GO" id="GO:0003729">
    <property type="term" value="F:mRNA binding"/>
    <property type="evidence" value="ECO:0007669"/>
    <property type="project" value="TreeGrafter"/>
</dbReference>
<organism evidence="5 6">
    <name type="scientific">Pyronema omphalodes (strain CBS 100304)</name>
    <name type="common">Pyronema confluens</name>
    <dbReference type="NCBI Taxonomy" id="1076935"/>
    <lineage>
        <taxon>Eukaryota</taxon>
        <taxon>Fungi</taxon>
        <taxon>Dikarya</taxon>
        <taxon>Ascomycota</taxon>
        <taxon>Pezizomycotina</taxon>
        <taxon>Pezizomycetes</taxon>
        <taxon>Pezizales</taxon>
        <taxon>Pyronemataceae</taxon>
        <taxon>Pyronema</taxon>
    </lineage>
</organism>
<dbReference type="GO" id="GO:0006406">
    <property type="term" value="P:mRNA export from nucleus"/>
    <property type="evidence" value="ECO:0007669"/>
    <property type="project" value="TreeGrafter"/>
</dbReference>
<dbReference type="STRING" id="1076935.U4KXI0"/>